<dbReference type="Proteomes" id="UP001627154">
    <property type="component" value="Unassembled WGS sequence"/>
</dbReference>
<feature type="repeat" description="ANK" evidence="3">
    <location>
        <begin position="186"/>
        <end position="220"/>
    </location>
</feature>
<dbReference type="Pfam" id="PF12796">
    <property type="entry name" value="Ank_2"/>
    <property type="match status" value="1"/>
</dbReference>
<dbReference type="PROSITE" id="PS50088">
    <property type="entry name" value="ANK_REPEAT"/>
    <property type="match status" value="1"/>
</dbReference>
<evidence type="ECO:0000313" key="6">
    <source>
        <dbReference type="Proteomes" id="UP001627154"/>
    </source>
</evidence>
<dbReference type="PROSITE" id="PS50297">
    <property type="entry name" value="ANK_REP_REGION"/>
    <property type="match status" value="1"/>
</dbReference>
<keyword evidence="2 3" id="KW-0040">ANK repeat</keyword>
<dbReference type="SUPFAM" id="SSF48403">
    <property type="entry name" value="Ankyrin repeat"/>
    <property type="match status" value="1"/>
</dbReference>
<dbReference type="InterPro" id="IPR051637">
    <property type="entry name" value="Ank_repeat_dom-contain_49"/>
</dbReference>
<dbReference type="InterPro" id="IPR036770">
    <property type="entry name" value="Ankyrin_rpt-contain_sf"/>
</dbReference>
<evidence type="ECO:0000256" key="2">
    <source>
        <dbReference type="ARBA" id="ARBA00023043"/>
    </source>
</evidence>
<keyword evidence="1" id="KW-0677">Repeat</keyword>
<feature type="transmembrane region" description="Helical" evidence="4">
    <location>
        <begin position="510"/>
        <end position="534"/>
    </location>
</feature>
<evidence type="ECO:0000313" key="5">
    <source>
        <dbReference type="EMBL" id="KAL3385007.1"/>
    </source>
</evidence>
<dbReference type="PANTHER" id="PTHR24180:SF45">
    <property type="entry name" value="POLY [ADP-RIBOSE] POLYMERASE TANKYRASE"/>
    <property type="match status" value="1"/>
</dbReference>
<keyword evidence="4" id="KW-0472">Membrane</keyword>
<comment type="caution">
    <text evidence="5">The sequence shown here is derived from an EMBL/GenBank/DDBJ whole genome shotgun (WGS) entry which is preliminary data.</text>
</comment>
<dbReference type="SMART" id="SM00248">
    <property type="entry name" value="ANK"/>
    <property type="match status" value="5"/>
</dbReference>
<dbReference type="AlphaFoldDB" id="A0ABD2VWR4"/>
<evidence type="ECO:0000256" key="4">
    <source>
        <dbReference type="SAM" id="Phobius"/>
    </source>
</evidence>
<dbReference type="EMBL" id="JBJJXI010000166">
    <property type="protein sequence ID" value="KAL3385007.1"/>
    <property type="molecule type" value="Genomic_DNA"/>
</dbReference>
<keyword evidence="6" id="KW-1185">Reference proteome</keyword>
<gene>
    <name evidence="5" type="ORF">TKK_019402</name>
</gene>
<keyword evidence="4" id="KW-0812">Transmembrane</keyword>
<reference evidence="5 6" key="1">
    <citation type="journal article" date="2024" name="bioRxiv">
        <title>A reference genome for Trichogramma kaykai: A tiny desert-dwelling parasitoid wasp with competing sex-ratio distorters.</title>
        <authorList>
            <person name="Culotta J."/>
            <person name="Lindsey A.R."/>
        </authorList>
    </citation>
    <scope>NUCLEOTIDE SEQUENCE [LARGE SCALE GENOMIC DNA]</scope>
    <source>
        <strain evidence="5 6">KSX58</strain>
    </source>
</reference>
<dbReference type="PANTHER" id="PTHR24180">
    <property type="entry name" value="CYCLIN-DEPENDENT KINASE INHIBITOR 2C-RELATED"/>
    <property type="match status" value="1"/>
</dbReference>
<name>A0ABD2VWR4_9HYME</name>
<evidence type="ECO:0000256" key="3">
    <source>
        <dbReference type="PROSITE-ProRule" id="PRU00023"/>
    </source>
</evidence>
<protein>
    <submittedName>
        <fullName evidence="5">Uncharacterized protein</fullName>
    </submittedName>
</protein>
<keyword evidence="4" id="KW-1133">Transmembrane helix</keyword>
<dbReference type="Gene3D" id="1.25.40.20">
    <property type="entry name" value="Ankyrin repeat-containing domain"/>
    <property type="match status" value="1"/>
</dbReference>
<accession>A0ABD2VWR4</accession>
<proteinExistence type="predicted"/>
<organism evidence="5 6">
    <name type="scientific">Trichogramma kaykai</name>
    <dbReference type="NCBI Taxonomy" id="54128"/>
    <lineage>
        <taxon>Eukaryota</taxon>
        <taxon>Metazoa</taxon>
        <taxon>Ecdysozoa</taxon>
        <taxon>Arthropoda</taxon>
        <taxon>Hexapoda</taxon>
        <taxon>Insecta</taxon>
        <taxon>Pterygota</taxon>
        <taxon>Neoptera</taxon>
        <taxon>Endopterygota</taxon>
        <taxon>Hymenoptera</taxon>
        <taxon>Apocrita</taxon>
        <taxon>Proctotrupomorpha</taxon>
        <taxon>Chalcidoidea</taxon>
        <taxon>Trichogrammatidae</taxon>
        <taxon>Trichogramma</taxon>
    </lineage>
</organism>
<sequence>MNRWFQILIKIITLKEKYKKVNWNIEQDRHDFFWEINPIICNWTEEIPNLLDIFRPEEIERLLLDAAEYTFKDRNYVYGKRFINFVALSGYKIALEADEEGNPLVRRTTAIHVASRRGEFSKVSAVLSNADRIDKLFRIYNTFDANPVDEFGRTHFHIACEYGCDGVVQKYLVLGRVDANFACLSTNYAPLHLALRDMFVNTDIVKYLLEHGADTNATNADGSTPLHVICKKFLEADYVAASILHYGGENVRIDARDNMGRTPLNWAVITIKPRIVHTLLYKGAADLSDFVFPNESDFEELFYHKNYHNIRFKLRIVSGVLTIVELLETKGHEINRSDAVTLMKVFAKHQVFKKSAYLGEFWYEDEEFANAAKALMMKRRLSLHDLIRLRPKEAAKRLDYDDYFKFACIMYHLRKLPEKYREACSAHLCEKLSRGFYRSWALEPFLELIRYRLPIECCEMIVDRLENEDLGNICLAAALQRSSEERRDTEEIDAERPDLEMATLQHTFRAFFLCLLLFSVVCTFIVIQWCMYVYI</sequence>
<dbReference type="InterPro" id="IPR002110">
    <property type="entry name" value="Ankyrin_rpt"/>
</dbReference>
<evidence type="ECO:0000256" key="1">
    <source>
        <dbReference type="ARBA" id="ARBA00022737"/>
    </source>
</evidence>